<evidence type="ECO:0000313" key="4">
    <source>
        <dbReference type="EMBL" id="KAJ8371224.1"/>
    </source>
</evidence>
<feature type="compositionally biased region" description="Basic and acidic residues" evidence="2">
    <location>
        <begin position="951"/>
        <end position="972"/>
    </location>
</feature>
<feature type="compositionally biased region" description="Pro residues" evidence="2">
    <location>
        <begin position="830"/>
        <end position="843"/>
    </location>
</feature>
<feature type="compositionally biased region" description="Basic and acidic residues" evidence="2">
    <location>
        <begin position="433"/>
        <end position="442"/>
    </location>
</feature>
<comment type="caution">
    <text evidence="4">The sequence shown here is derived from an EMBL/GenBank/DDBJ whole genome shotgun (WGS) entry which is preliminary data.</text>
</comment>
<feature type="compositionally biased region" description="Basic and acidic residues" evidence="2">
    <location>
        <begin position="1251"/>
        <end position="1268"/>
    </location>
</feature>
<dbReference type="Pfam" id="PF00498">
    <property type="entry name" value="FHA"/>
    <property type="match status" value="1"/>
</dbReference>
<feature type="region of interest" description="Disordered" evidence="2">
    <location>
        <begin position="433"/>
        <end position="469"/>
    </location>
</feature>
<feature type="region of interest" description="Disordered" evidence="2">
    <location>
        <begin position="825"/>
        <end position="846"/>
    </location>
</feature>
<feature type="compositionally biased region" description="Basic and acidic residues" evidence="2">
    <location>
        <begin position="460"/>
        <end position="469"/>
    </location>
</feature>
<keyword evidence="5" id="KW-1185">Reference proteome</keyword>
<feature type="region of interest" description="Disordered" evidence="2">
    <location>
        <begin position="951"/>
        <end position="980"/>
    </location>
</feature>
<gene>
    <name evidence="4" type="ORF">SKAU_G00112520</name>
</gene>
<keyword evidence="1" id="KW-0175">Coiled coil</keyword>
<feature type="coiled-coil region" evidence="1">
    <location>
        <begin position="656"/>
        <end position="823"/>
    </location>
</feature>
<proteinExistence type="predicted"/>
<evidence type="ECO:0000313" key="5">
    <source>
        <dbReference type="Proteomes" id="UP001152622"/>
    </source>
</evidence>
<feature type="coiled-coil region" evidence="1">
    <location>
        <begin position="1175"/>
        <end position="1230"/>
    </location>
</feature>
<feature type="region of interest" description="Disordered" evidence="2">
    <location>
        <begin position="1237"/>
        <end position="1268"/>
    </location>
</feature>
<evidence type="ECO:0000256" key="2">
    <source>
        <dbReference type="SAM" id="MobiDB-lite"/>
    </source>
</evidence>
<evidence type="ECO:0000259" key="3">
    <source>
        <dbReference type="PROSITE" id="PS50006"/>
    </source>
</evidence>
<feature type="coiled-coil region" evidence="1">
    <location>
        <begin position="511"/>
        <end position="566"/>
    </location>
</feature>
<feature type="compositionally biased region" description="Polar residues" evidence="2">
    <location>
        <begin position="143"/>
        <end position="152"/>
    </location>
</feature>
<reference evidence="4" key="1">
    <citation type="journal article" date="2023" name="Science">
        <title>Genome structures resolve the early diversification of teleost fishes.</title>
        <authorList>
            <person name="Parey E."/>
            <person name="Louis A."/>
            <person name="Montfort J."/>
            <person name="Bouchez O."/>
            <person name="Roques C."/>
            <person name="Iampietro C."/>
            <person name="Lluch J."/>
            <person name="Castinel A."/>
            <person name="Donnadieu C."/>
            <person name="Desvignes T."/>
            <person name="Floi Bucao C."/>
            <person name="Jouanno E."/>
            <person name="Wen M."/>
            <person name="Mejri S."/>
            <person name="Dirks R."/>
            <person name="Jansen H."/>
            <person name="Henkel C."/>
            <person name="Chen W.J."/>
            <person name="Zahm M."/>
            <person name="Cabau C."/>
            <person name="Klopp C."/>
            <person name="Thompson A.W."/>
            <person name="Robinson-Rechavi M."/>
            <person name="Braasch I."/>
            <person name="Lecointre G."/>
            <person name="Bobe J."/>
            <person name="Postlethwait J.H."/>
            <person name="Berthelot C."/>
            <person name="Roest Crollius H."/>
            <person name="Guiguen Y."/>
        </authorList>
    </citation>
    <scope>NUCLEOTIDE SEQUENCE</scope>
    <source>
        <strain evidence="4">WJC10195</strain>
    </source>
</reference>
<sequence>MRGYLKTLGWVFKLQPKTTVGRHEDSDLCLQNGGVEECHALIELSEADRCFVLHDLNSTHGTFVNECRIHNAAVRLAPGDELHFGFGGSAYQLEVDSASPLSCPPVNQRLAWQNPLQLIEGPGSASPHSSPLSQLPVLPGQPSARSTWVQGGSTATPRPPSRARPASAGTKRPGHSTDHGPLPLRPGSCNGNGNSGTVHSLRNAVTVQSTQNLCHLLQEKEERLLRLGDEVSRLTVFEGESRRKDGVIAGLRDEVAALRYQLTQNRADPEVRNKLRDLERDISDKKEQIEQLKAQMVELQKGSSEVFKHSLTERDLKITNLRTQVEKLRKDGSMSSGLVTSLQRDLSSREKQSQKLASEVDRLRQDVRHKDAQLGSLSTKFSRMRENQSHQEELLARENEAVALKKRVEKLEQTLAERRAELQRLAAERDSLMSKLDTEQQRRASVQAEAESGRQQLQDSRQREQRSRVELERVQARLERFRGKIIQTTYSAPGVSTPQEAVSDQQVMEQITEMVEEKEGLATRVQELEEQQKEVSEEKEELGARLRELEEQMEAHAEEQDRAAVEALGFRSALEECQSRLQEALSVPALQSEISVLQGLSVPQSLTWVQSVVLFTLDTQLSQLQEVDRALRDAGIEESDSAEGASAGIGALWHQSQEREAELQALQAELQEARGGRDALVESHEEQASELQNQLSVLREELEQLRQQEQKALCQEEEGLKLQLEEMRKRMDSLRDMENSLHEEARAKEAGLHSMLEEAERKGAELERERYRVQEAEYREQVRQHAHTIVDLDQRLTRATQRVRETEEERATLKEQLRDLERKLESNVPAPSPAPSPAPPTPGKAPDVMALEESVAVLRAALAEARQEVVAQGDVIAALSCDLAGANARMSDMTGELSEQRKVELEQHRALVVDQRVKLSTLTEKLAQMSRLVDRKGEELQGVRVELKQSQEELERRVQSEKEMKEKMEKSPAVDQTPAHTKDVAAMTAAAELAEQGSKCRGHRHEEVIRRQQEALVELRTRARDLELTVPMMASPELCLQQVALMRRELSELRAQKSVLYRGAADSMMVNSLSGSLSEEMLERTARLDLSDALDLSEGTYLELARALSEALELGDGQLSGTASLKHLPVEERERLGSLRQRDLELLRTRLSLLQSQAQRREELLQEYHRDMSTLRESQAAGQQLQVRLDGLRAELQTECQESSMLREALQRSQARLEQEIGLNRALKERKGLSMEWMERRNTRTPSHSCVQEDVRDKAATRKSSLQEKLKKREYEIDVLKKQLRNSATCRPSSAQRAPVVPEAH</sequence>
<dbReference type="SUPFAM" id="SSF49879">
    <property type="entry name" value="SMAD/FHA domain"/>
    <property type="match status" value="1"/>
</dbReference>
<feature type="compositionally biased region" description="Polar residues" evidence="2">
    <location>
        <begin position="333"/>
        <end position="345"/>
    </location>
</feature>
<dbReference type="PROSITE" id="PS50006">
    <property type="entry name" value="FHA_DOMAIN"/>
    <property type="match status" value="1"/>
</dbReference>
<dbReference type="InterPro" id="IPR008984">
    <property type="entry name" value="SMAD_FHA_dom_sf"/>
</dbReference>
<organism evidence="4 5">
    <name type="scientific">Synaphobranchus kaupii</name>
    <name type="common">Kaup's arrowtooth eel</name>
    <dbReference type="NCBI Taxonomy" id="118154"/>
    <lineage>
        <taxon>Eukaryota</taxon>
        <taxon>Metazoa</taxon>
        <taxon>Chordata</taxon>
        <taxon>Craniata</taxon>
        <taxon>Vertebrata</taxon>
        <taxon>Euteleostomi</taxon>
        <taxon>Actinopterygii</taxon>
        <taxon>Neopterygii</taxon>
        <taxon>Teleostei</taxon>
        <taxon>Anguilliformes</taxon>
        <taxon>Synaphobranchidae</taxon>
        <taxon>Synaphobranchus</taxon>
    </lineage>
</organism>
<dbReference type="SMART" id="SM00240">
    <property type="entry name" value="FHA"/>
    <property type="match status" value="1"/>
</dbReference>
<feature type="compositionally biased region" description="Basic and acidic residues" evidence="2">
    <location>
        <begin position="346"/>
        <end position="360"/>
    </location>
</feature>
<dbReference type="PANTHER" id="PTHR18853:SF7">
    <property type="entry name" value="FORKHEAD-ASSOCIATED DOMAIN-CONTAINING PROTEIN 1"/>
    <property type="match status" value="1"/>
</dbReference>
<dbReference type="InterPro" id="IPR000253">
    <property type="entry name" value="FHA_dom"/>
</dbReference>
<feature type="region of interest" description="Disordered" evidence="2">
    <location>
        <begin position="118"/>
        <end position="197"/>
    </location>
</feature>
<dbReference type="EMBL" id="JAINUF010000003">
    <property type="protein sequence ID" value="KAJ8371224.1"/>
    <property type="molecule type" value="Genomic_DNA"/>
</dbReference>
<dbReference type="CDD" id="cd22700">
    <property type="entry name" value="FHA_FHAD1"/>
    <property type="match status" value="1"/>
</dbReference>
<accession>A0A9Q1J881</accession>
<evidence type="ECO:0000256" key="1">
    <source>
        <dbReference type="SAM" id="Coils"/>
    </source>
</evidence>
<dbReference type="Gene3D" id="1.10.287.1490">
    <property type="match status" value="2"/>
</dbReference>
<dbReference type="InterPro" id="IPR052642">
    <property type="entry name" value="CC-FHA_domain"/>
</dbReference>
<dbReference type="OrthoDB" id="687730at2759"/>
<name>A0A9Q1J881_SYNKA</name>
<dbReference type="PANTHER" id="PTHR18853">
    <property type="entry name" value="FORKHEAD-ASSOCIATED DOMAIN-CONTAINING PROTEIN 1-RELATED"/>
    <property type="match status" value="1"/>
</dbReference>
<feature type="domain" description="FHA" evidence="3">
    <location>
        <begin position="18"/>
        <end position="69"/>
    </location>
</feature>
<feature type="region of interest" description="Disordered" evidence="2">
    <location>
        <begin position="329"/>
        <end position="360"/>
    </location>
</feature>
<protein>
    <recommendedName>
        <fullName evidence="3">FHA domain-containing protein</fullName>
    </recommendedName>
</protein>
<dbReference type="Proteomes" id="UP001152622">
    <property type="component" value="Chromosome 3"/>
</dbReference>
<feature type="coiled-coil region" evidence="1">
    <location>
        <begin position="275"/>
        <end position="302"/>
    </location>
</feature>
<dbReference type="Gene3D" id="2.60.200.20">
    <property type="match status" value="1"/>
</dbReference>